<evidence type="ECO:0000256" key="1">
    <source>
        <dbReference type="SAM" id="Phobius"/>
    </source>
</evidence>
<protein>
    <submittedName>
        <fullName evidence="2">Uncharacterized protein</fullName>
    </submittedName>
</protein>
<keyword evidence="1" id="KW-0812">Transmembrane</keyword>
<proteinExistence type="predicted"/>
<feature type="transmembrane region" description="Helical" evidence="1">
    <location>
        <begin position="50"/>
        <end position="69"/>
    </location>
</feature>
<evidence type="ECO:0000313" key="3">
    <source>
        <dbReference type="Proteomes" id="UP000269352"/>
    </source>
</evidence>
<dbReference type="AlphaFoldDB" id="A0A388TB11"/>
<keyword evidence="1" id="KW-1133">Transmembrane helix</keyword>
<dbReference type="EMBL" id="BGZN01000025">
    <property type="protein sequence ID" value="GBR73946.1"/>
    <property type="molecule type" value="Genomic_DNA"/>
</dbReference>
<gene>
    <name evidence="2" type="ORF">NO1_1203</name>
</gene>
<accession>A0A388TB11</accession>
<organism evidence="2 3">
    <name type="scientific">Termititenax aidoneus</name>
    <dbReference type="NCBI Taxonomy" id="2218524"/>
    <lineage>
        <taxon>Bacteria</taxon>
        <taxon>Bacillati</taxon>
        <taxon>Candidatus Margulisiibacteriota</taxon>
        <taxon>Candidatus Termititenacia</taxon>
        <taxon>Candidatus Termititenacales</taxon>
        <taxon>Candidatus Termititenacaceae</taxon>
        <taxon>Candidatus Termititenax</taxon>
    </lineage>
</organism>
<comment type="caution">
    <text evidence="2">The sequence shown here is derived from an EMBL/GenBank/DDBJ whole genome shotgun (WGS) entry which is preliminary data.</text>
</comment>
<keyword evidence="1" id="KW-0472">Membrane</keyword>
<sequence>MEISQSDLDEKNKTIAAQQLELNLKDAKIIVLEGQVAAQKEINKEIHDQLFWRNVTEAGVIVVVILAAIL</sequence>
<keyword evidence="3" id="KW-1185">Reference proteome</keyword>
<name>A0A388TB11_TERA1</name>
<reference evidence="2 3" key="1">
    <citation type="journal article" date="2019" name="ISME J.">
        <title>Genome analyses of uncultured TG2/ZB3 bacteria in 'Margulisbacteria' specifically attached to ectosymbiotic spirochetes of protists in the termite gut.</title>
        <authorList>
            <person name="Utami Y.D."/>
            <person name="Kuwahara H."/>
            <person name="Igai K."/>
            <person name="Murakami T."/>
            <person name="Sugaya K."/>
            <person name="Morikawa T."/>
            <person name="Nagura Y."/>
            <person name="Yuki M."/>
            <person name="Deevong P."/>
            <person name="Inoue T."/>
            <person name="Kihara K."/>
            <person name="Lo N."/>
            <person name="Yamada A."/>
            <person name="Ohkuma M."/>
            <person name="Hongoh Y."/>
        </authorList>
    </citation>
    <scope>NUCLEOTIDE SEQUENCE [LARGE SCALE GENOMIC DNA]</scope>
    <source>
        <strain evidence="2">NkOx7-01</strain>
    </source>
</reference>
<dbReference type="Proteomes" id="UP000269352">
    <property type="component" value="Unassembled WGS sequence"/>
</dbReference>
<evidence type="ECO:0000313" key="2">
    <source>
        <dbReference type="EMBL" id="GBR73946.1"/>
    </source>
</evidence>